<dbReference type="EMBL" id="SGXC01000003">
    <property type="protein sequence ID" value="RZS78859.1"/>
    <property type="molecule type" value="Genomic_DNA"/>
</dbReference>
<dbReference type="PANTHER" id="PTHR30273:SF2">
    <property type="entry name" value="PROTEIN FECR"/>
    <property type="match status" value="1"/>
</dbReference>
<dbReference type="InterPro" id="IPR006860">
    <property type="entry name" value="FecR"/>
</dbReference>
<dbReference type="PIRSF" id="PIRSF018266">
    <property type="entry name" value="FecR"/>
    <property type="match status" value="1"/>
</dbReference>
<evidence type="ECO:0000313" key="3">
    <source>
        <dbReference type="Proteomes" id="UP000292445"/>
    </source>
</evidence>
<dbReference type="Pfam" id="PF04773">
    <property type="entry name" value="FecR"/>
    <property type="match status" value="1"/>
</dbReference>
<proteinExistence type="predicted"/>
<evidence type="ECO:0000259" key="1">
    <source>
        <dbReference type="Pfam" id="PF04773"/>
    </source>
</evidence>
<dbReference type="Gene3D" id="2.60.120.1440">
    <property type="match status" value="1"/>
</dbReference>
<reference evidence="2 3" key="1">
    <citation type="submission" date="2019-02" db="EMBL/GenBank/DDBJ databases">
        <title>Genomic Encyclopedia of Type Strains, Phase IV (KMG-IV): sequencing the most valuable type-strain genomes for metagenomic binning, comparative biology and taxonomic classification.</title>
        <authorList>
            <person name="Goeker M."/>
        </authorList>
    </citation>
    <scope>NUCLEOTIDE SEQUENCE [LARGE SCALE GENOMIC DNA]</scope>
    <source>
        <strain evidence="2 3">K24</strain>
    </source>
</reference>
<keyword evidence="3" id="KW-1185">Reference proteome</keyword>
<dbReference type="Proteomes" id="UP000292445">
    <property type="component" value="Unassembled WGS sequence"/>
</dbReference>
<dbReference type="InterPro" id="IPR012373">
    <property type="entry name" value="Ferrdict_sens_TM"/>
</dbReference>
<dbReference type="GO" id="GO:0016989">
    <property type="term" value="F:sigma factor antagonist activity"/>
    <property type="evidence" value="ECO:0007669"/>
    <property type="project" value="TreeGrafter"/>
</dbReference>
<dbReference type="AlphaFoldDB" id="A0A4Q7N9V2"/>
<accession>A0A4Q7N9V2</accession>
<name>A0A4Q7N9V2_9BURK</name>
<dbReference type="Gene3D" id="3.55.50.30">
    <property type="match status" value="1"/>
</dbReference>
<organism evidence="2 3">
    <name type="scientific">Pigmentiphaga kullae</name>
    <dbReference type="NCBI Taxonomy" id="151784"/>
    <lineage>
        <taxon>Bacteria</taxon>
        <taxon>Pseudomonadati</taxon>
        <taxon>Pseudomonadota</taxon>
        <taxon>Betaproteobacteria</taxon>
        <taxon>Burkholderiales</taxon>
        <taxon>Alcaligenaceae</taxon>
        <taxon>Pigmentiphaga</taxon>
    </lineage>
</organism>
<dbReference type="PANTHER" id="PTHR30273">
    <property type="entry name" value="PERIPLASMIC SIGNAL SENSOR AND SIGMA FACTOR ACTIVATOR FECR-RELATED"/>
    <property type="match status" value="1"/>
</dbReference>
<protein>
    <submittedName>
        <fullName evidence="2">FecR family protein</fullName>
    </submittedName>
</protein>
<comment type="caution">
    <text evidence="2">The sequence shown here is derived from an EMBL/GenBank/DDBJ whole genome shotgun (WGS) entry which is preliminary data.</text>
</comment>
<sequence length="318" mass="34423">MNDPGADGVDVVLQQARAWARRLAVGRPTTADAEALRRWCAQSAMHAQMWRRASAEWREMGDVLQTVRCRIPAARIARPASPGRRWFVGATVAAAAGVVGMVNPPLGLWPSWSEMGADYRTAVGEQRSVALSAHIQLLLNTQTSVSVRQADPLRVELIAGEAEIRSDGQAALEIQAGSGRIQLAAGCVEVRHLAHEETRVLCTEGRAEVRHAHGVLTLNAGESASYGAGRTLAAMDGGQAVPSGWRQGYIVFHDTPLTDAVAEINRYRSGRVILMSDELARQRISGRFTIQDTDQAIALIQQLYAAHVRRVANVVMLG</sequence>
<dbReference type="RefSeq" id="WP_242621616.1">
    <property type="nucleotide sequence ID" value="NZ_SGXC01000003.1"/>
</dbReference>
<gene>
    <name evidence="2" type="ORF">EV675_5516</name>
</gene>
<evidence type="ECO:0000313" key="2">
    <source>
        <dbReference type="EMBL" id="RZS78859.1"/>
    </source>
</evidence>
<feature type="domain" description="FecR protein" evidence="1">
    <location>
        <begin position="118"/>
        <end position="207"/>
    </location>
</feature>